<keyword evidence="5" id="KW-0964">Secreted</keyword>
<accession>A0A4R3N0R9</accession>
<comment type="subcellular location">
    <subcellularLocation>
        <location evidence="1">Bacterial flagellum</location>
    </subcellularLocation>
    <subcellularLocation>
        <location evidence="2">Secreted</location>
    </subcellularLocation>
</comment>
<dbReference type="InterPro" id="IPR002371">
    <property type="entry name" value="FlgK"/>
</dbReference>
<keyword evidence="11" id="KW-0969">Cilium</keyword>
<dbReference type="GO" id="GO:0005198">
    <property type="term" value="F:structural molecule activity"/>
    <property type="evidence" value="ECO:0007669"/>
    <property type="project" value="InterPro"/>
</dbReference>
<evidence type="ECO:0000313" key="11">
    <source>
        <dbReference type="EMBL" id="TCT20613.1"/>
    </source>
</evidence>
<evidence type="ECO:0000256" key="4">
    <source>
        <dbReference type="ARBA" id="ARBA00016244"/>
    </source>
</evidence>
<dbReference type="PANTHER" id="PTHR30033">
    <property type="entry name" value="FLAGELLAR HOOK-ASSOCIATED PROTEIN 1"/>
    <property type="match status" value="1"/>
</dbReference>
<sequence>MSVLGTGITGLLAFQRAMATTSHNIANAATEGYSRQKVDFAANTPQRLGSAYVGTGVQITGIRRLQSDLVDTQLRTHLTSNANGQVRAAFAERLDRLLADETTGVMPTLESFFASTHDVASDPTSLPERMVMLNEAETLVGRFAAVNNQIEEQRNLVNGQIQSSVSEINQYAQSIADINGRIVARSTSGSPANDLLDQRDVLLNKLSEKVDLSLTRQEDGAVNVFIGTGQALVMGGSANQLVTSNFSGDPMNPDIGIRIGSGQPMNITRFMSGGEIGGLLDTRTNLLNTSQNELGLISLTLATKFNEQNGLGLDLNGELGQDIFKLPEVVVNTGVGNVATGSPGVTIGDVTQLTPSDYRLSHNGTDFQLMRLPDNTSVTLTPDPDDPDILIGDGLRINTASIAGPESGDSWLIQPTRFAASRLEVAMTDPAGIAAASGALADAANKGDARLTDLRLSDDPTLITPDTYLPAAVVASTDPAGDTFLNLVRPSYGPDAGGATVEAFRVLDPEHADLLTPVDVTFDAAKQQFVVGEERFALDPSGTTTIQANGWELKVKGTPTDADPLVTEPAFNITVTPTAVTTPQPATTTINGPGWELDIRGTPDANDLFTVELSKNRQGDNRNMLAMSVLQDERLVQGQTTFQASYNTILSDVGTETRRAQITRDSSATLLASAQEQREAISGVNLDEEAANLIRFQQAYQAAAQVIAVSNSMFDTLLNAVRR</sequence>
<comment type="similarity">
    <text evidence="3">Belongs to the flagella basal body rod proteins family.</text>
</comment>
<dbReference type="NCBIfam" id="TIGR02492">
    <property type="entry name" value="flgK_ends"/>
    <property type="match status" value="1"/>
</dbReference>
<feature type="domain" description="Flagellar hook-associated protein FlgK helical" evidence="10">
    <location>
        <begin position="92"/>
        <end position="324"/>
    </location>
</feature>
<dbReference type="GO" id="GO:0009424">
    <property type="term" value="C:bacterial-type flagellum hook"/>
    <property type="evidence" value="ECO:0007669"/>
    <property type="project" value="InterPro"/>
</dbReference>
<dbReference type="Pfam" id="PF06429">
    <property type="entry name" value="Flg_bbr_C"/>
    <property type="match status" value="1"/>
</dbReference>
<evidence type="ECO:0000259" key="8">
    <source>
        <dbReference type="Pfam" id="PF06429"/>
    </source>
</evidence>
<dbReference type="Pfam" id="PF22638">
    <property type="entry name" value="FlgK_D1"/>
    <property type="match status" value="1"/>
</dbReference>
<evidence type="ECO:0000256" key="5">
    <source>
        <dbReference type="ARBA" id="ARBA00022525"/>
    </source>
</evidence>
<protein>
    <recommendedName>
        <fullName evidence="4">Flagellar hook-associated protein 1</fullName>
    </recommendedName>
</protein>
<dbReference type="RefSeq" id="WP_132977237.1">
    <property type="nucleotide sequence ID" value="NZ_SMAO01000005.1"/>
</dbReference>
<feature type="domain" description="Flagellar hook-associated protein 1 D2-like" evidence="9">
    <location>
        <begin position="340"/>
        <end position="415"/>
    </location>
</feature>
<name>A0A4R3N0R9_9GAMM</name>
<dbReference type="InterPro" id="IPR001444">
    <property type="entry name" value="Flag_bb_rod_N"/>
</dbReference>
<evidence type="ECO:0000259" key="10">
    <source>
        <dbReference type="Pfam" id="PF22638"/>
    </source>
</evidence>
<keyword evidence="12" id="KW-1185">Reference proteome</keyword>
<dbReference type="Pfam" id="PF21158">
    <property type="entry name" value="flgK_1st_1"/>
    <property type="match status" value="1"/>
</dbReference>
<dbReference type="GO" id="GO:0044780">
    <property type="term" value="P:bacterial-type flagellum assembly"/>
    <property type="evidence" value="ECO:0007669"/>
    <property type="project" value="InterPro"/>
</dbReference>
<evidence type="ECO:0000256" key="3">
    <source>
        <dbReference type="ARBA" id="ARBA00009677"/>
    </source>
</evidence>
<keyword evidence="11" id="KW-0966">Cell projection</keyword>
<dbReference type="SUPFAM" id="SSF64518">
    <property type="entry name" value="Phase 1 flagellin"/>
    <property type="match status" value="2"/>
</dbReference>
<dbReference type="Pfam" id="PF00460">
    <property type="entry name" value="Flg_bb_rod"/>
    <property type="match status" value="1"/>
</dbReference>
<reference evidence="11 12" key="1">
    <citation type="submission" date="2019-03" db="EMBL/GenBank/DDBJ databases">
        <title>Genomic Encyclopedia of Type Strains, Phase IV (KMG-IV): sequencing the most valuable type-strain genomes for metagenomic binning, comparative biology and taxonomic classification.</title>
        <authorList>
            <person name="Goeker M."/>
        </authorList>
    </citation>
    <scope>NUCLEOTIDE SEQUENCE [LARGE SCALE GENOMIC DNA]</scope>
    <source>
        <strain evidence="11 12">DSM 13587</strain>
    </source>
</reference>
<dbReference type="EMBL" id="SMAO01000005">
    <property type="protein sequence ID" value="TCT20613.1"/>
    <property type="molecule type" value="Genomic_DNA"/>
</dbReference>
<evidence type="ECO:0000256" key="2">
    <source>
        <dbReference type="ARBA" id="ARBA00004613"/>
    </source>
</evidence>
<dbReference type="PANTHER" id="PTHR30033:SF1">
    <property type="entry name" value="FLAGELLAR HOOK-ASSOCIATED PROTEIN 1"/>
    <property type="match status" value="1"/>
</dbReference>
<keyword evidence="11" id="KW-0282">Flagellum</keyword>
<dbReference type="AlphaFoldDB" id="A0A4R3N0R9"/>
<dbReference type="GO" id="GO:0005576">
    <property type="term" value="C:extracellular region"/>
    <property type="evidence" value="ECO:0007669"/>
    <property type="project" value="UniProtKB-SubCell"/>
</dbReference>
<dbReference type="PRINTS" id="PR01005">
    <property type="entry name" value="FLGHOOKAP1"/>
</dbReference>
<evidence type="ECO:0000256" key="1">
    <source>
        <dbReference type="ARBA" id="ARBA00004365"/>
    </source>
</evidence>
<dbReference type="Proteomes" id="UP000295717">
    <property type="component" value="Unassembled WGS sequence"/>
</dbReference>
<feature type="domain" description="Flagellar basal-body/hook protein C-terminal" evidence="8">
    <location>
        <begin position="681"/>
        <end position="719"/>
    </location>
</feature>
<dbReference type="InterPro" id="IPR053927">
    <property type="entry name" value="FlgK_helical"/>
</dbReference>
<dbReference type="OrthoDB" id="9802553at2"/>
<dbReference type="InterPro" id="IPR010930">
    <property type="entry name" value="Flg_bb/hook_C_dom"/>
</dbReference>
<evidence type="ECO:0000313" key="12">
    <source>
        <dbReference type="Proteomes" id="UP000295717"/>
    </source>
</evidence>
<dbReference type="InterPro" id="IPR049119">
    <property type="entry name" value="FlgK_D2-like"/>
</dbReference>
<feature type="domain" description="Flagellar basal body rod protein N-terminal" evidence="7">
    <location>
        <begin position="6"/>
        <end position="33"/>
    </location>
</feature>
<evidence type="ECO:0000259" key="7">
    <source>
        <dbReference type="Pfam" id="PF00460"/>
    </source>
</evidence>
<organism evidence="11 12">
    <name type="scientific">Thiobaca trueperi</name>
    <dbReference type="NCBI Taxonomy" id="127458"/>
    <lineage>
        <taxon>Bacteria</taxon>
        <taxon>Pseudomonadati</taxon>
        <taxon>Pseudomonadota</taxon>
        <taxon>Gammaproteobacteria</taxon>
        <taxon>Chromatiales</taxon>
        <taxon>Chromatiaceae</taxon>
        <taxon>Thiobaca</taxon>
    </lineage>
</organism>
<gene>
    <name evidence="11" type="ORF">EDC35_10551</name>
</gene>
<evidence type="ECO:0000256" key="6">
    <source>
        <dbReference type="ARBA" id="ARBA00023143"/>
    </source>
</evidence>
<proteinExistence type="inferred from homology"/>
<evidence type="ECO:0000259" key="9">
    <source>
        <dbReference type="Pfam" id="PF21158"/>
    </source>
</evidence>
<keyword evidence="6" id="KW-0975">Bacterial flagellum</keyword>
<comment type="caution">
    <text evidence="11">The sequence shown here is derived from an EMBL/GenBank/DDBJ whole genome shotgun (WGS) entry which is preliminary data.</text>
</comment>